<gene>
    <name evidence="3" type="ORF">NQ318_010637</name>
</gene>
<evidence type="ECO:0000256" key="2">
    <source>
        <dbReference type="SAM" id="MobiDB-lite"/>
    </source>
</evidence>
<dbReference type="Gene3D" id="3.40.50.1820">
    <property type="entry name" value="alpha/beta hydrolase"/>
    <property type="match status" value="1"/>
</dbReference>
<evidence type="ECO:0000313" key="3">
    <source>
        <dbReference type="EMBL" id="KAJ8935499.1"/>
    </source>
</evidence>
<dbReference type="InterPro" id="IPR029058">
    <property type="entry name" value="AB_hydrolase_fold"/>
</dbReference>
<feature type="region of interest" description="Disordered" evidence="2">
    <location>
        <begin position="45"/>
        <end position="64"/>
    </location>
</feature>
<proteinExistence type="inferred from homology"/>
<evidence type="ECO:0000313" key="4">
    <source>
        <dbReference type="Proteomes" id="UP001162162"/>
    </source>
</evidence>
<accession>A0AAV8XAC4</accession>
<organism evidence="3 4">
    <name type="scientific">Aromia moschata</name>
    <dbReference type="NCBI Taxonomy" id="1265417"/>
    <lineage>
        <taxon>Eukaryota</taxon>
        <taxon>Metazoa</taxon>
        <taxon>Ecdysozoa</taxon>
        <taxon>Arthropoda</taxon>
        <taxon>Hexapoda</taxon>
        <taxon>Insecta</taxon>
        <taxon>Pterygota</taxon>
        <taxon>Neoptera</taxon>
        <taxon>Endopterygota</taxon>
        <taxon>Coleoptera</taxon>
        <taxon>Polyphaga</taxon>
        <taxon>Cucujiformia</taxon>
        <taxon>Chrysomeloidea</taxon>
        <taxon>Cerambycidae</taxon>
        <taxon>Cerambycinae</taxon>
        <taxon>Callichromatini</taxon>
        <taxon>Aromia</taxon>
    </lineage>
</organism>
<sequence>MLQLLDFNGADEYKVAERHIWRVDSEIAGYVKEAANLTEVLVRRSGHMRHRHRPTHQPMAESTSNSCLQEILQSWNHPKHQARYRLTDPLGESVEDLGI</sequence>
<dbReference type="Pfam" id="PF00450">
    <property type="entry name" value="Peptidase_S10"/>
    <property type="match status" value="1"/>
</dbReference>
<keyword evidence="4" id="KW-1185">Reference proteome</keyword>
<protein>
    <submittedName>
        <fullName evidence="3">Uncharacterized protein</fullName>
    </submittedName>
</protein>
<dbReference type="AlphaFoldDB" id="A0AAV8XAC4"/>
<feature type="compositionally biased region" description="Basic residues" evidence="2">
    <location>
        <begin position="45"/>
        <end position="55"/>
    </location>
</feature>
<dbReference type="GO" id="GO:0004185">
    <property type="term" value="F:serine-type carboxypeptidase activity"/>
    <property type="evidence" value="ECO:0007669"/>
    <property type="project" value="InterPro"/>
</dbReference>
<reference evidence="3" key="1">
    <citation type="journal article" date="2023" name="Insect Mol. Biol.">
        <title>Genome sequencing provides insights into the evolution of gene families encoding plant cell wall-degrading enzymes in longhorned beetles.</title>
        <authorList>
            <person name="Shin N.R."/>
            <person name="Okamura Y."/>
            <person name="Kirsch R."/>
            <person name="Pauchet Y."/>
        </authorList>
    </citation>
    <scope>NUCLEOTIDE SEQUENCE</scope>
    <source>
        <strain evidence="3">AMC_N1</strain>
    </source>
</reference>
<dbReference type="EMBL" id="JAPWTK010000875">
    <property type="protein sequence ID" value="KAJ8935499.1"/>
    <property type="molecule type" value="Genomic_DNA"/>
</dbReference>
<comment type="similarity">
    <text evidence="1">Belongs to the peptidase S10 family.</text>
</comment>
<dbReference type="InterPro" id="IPR001563">
    <property type="entry name" value="Peptidase_S10"/>
</dbReference>
<evidence type="ECO:0000256" key="1">
    <source>
        <dbReference type="ARBA" id="ARBA00009431"/>
    </source>
</evidence>
<dbReference type="GO" id="GO:0006508">
    <property type="term" value="P:proteolysis"/>
    <property type="evidence" value="ECO:0007669"/>
    <property type="project" value="InterPro"/>
</dbReference>
<dbReference type="SUPFAM" id="SSF53474">
    <property type="entry name" value="alpha/beta-Hydrolases"/>
    <property type="match status" value="1"/>
</dbReference>
<dbReference type="Proteomes" id="UP001162162">
    <property type="component" value="Unassembled WGS sequence"/>
</dbReference>
<name>A0AAV8XAC4_9CUCU</name>
<comment type="caution">
    <text evidence="3">The sequence shown here is derived from an EMBL/GenBank/DDBJ whole genome shotgun (WGS) entry which is preliminary data.</text>
</comment>